<accession>A0A0A0EAB6</accession>
<gene>
    <name evidence="3" type="ORF">ATO9_16270</name>
</gene>
<dbReference type="Proteomes" id="UP000030004">
    <property type="component" value="Unassembled WGS sequence"/>
</dbReference>
<keyword evidence="4" id="KW-1185">Reference proteome</keyword>
<reference evidence="3 4" key="1">
    <citation type="journal article" date="2015" name="Antonie Van Leeuwenhoek">
        <title>Pseudooceanicola atlanticus gen. nov. sp. nov., isolated from surface seawater of the Atlantic Ocean and reclassification of Oceanicola batsensis, Oceanicola marinus, Oceanicola nitratireducens, Oceanicola nanhaiensis, Oceanicola antarcticus and Oceanicola flagellatus, as Pseudooceanicola batsensis comb. nov., Pseudooceanicola marinus comb. nov., Pseudooceanicola nitratireducens comb. nov., Pseudooceanicola nanhaiensis comb. nov., Pseudooceanicola antarcticus comb. nov., and Pseudooceanicola flagellatus comb. nov.</title>
        <authorList>
            <person name="Lai Q."/>
            <person name="Li G."/>
            <person name="Liu X."/>
            <person name="Du Y."/>
            <person name="Sun F."/>
            <person name="Shao Z."/>
        </authorList>
    </citation>
    <scope>NUCLEOTIDE SEQUENCE [LARGE SCALE GENOMIC DNA]</scope>
    <source>
        <strain evidence="3 4">22II-s11g</strain>
    </source>
</reference>
<dbReference type="InterPro" id="IPR037523">
    <property type="entry name" value="VOC_core"/>
</dbReference>
<evidence type="ECO:0000313" key="4">
    <source>
        <dbReference type="Proteomes" id="UP000030004"/>
    </source>
</evidence>
<dbReference type="EMBL" id="AQQX01000007">
    <property type="protein sequence ID" value="KGM47861.1"/>
    <property type="molecule type" value="Genomic_DNA"/>
</dbReference>
<evidence type="ECO:0000259" key="2">
    <source>
        <dbReference type="PROSITE" id="PS51819"/>
    </source>
</evidence>
<dbReference type="OrthoDB" id="9812656at2"/>
<dbReference type="PROSITE" id="PS51819">
    <property type="entry name" value="VOC"/>
    <property type="match status" value="1"/>
</dbReference>
<comment type="caution">
    <text evidence="3">The sequence shown here is derived from an EMBL/GenBank/DDBJ whole genome shotgun (WGS) entry which is preliminary data.</text>
</comment>
<dbReference type="PANTHER" id="PTHR21366">
    <property type="entry name" value="GLYOXALASE FAMILY PROTEIN"/>
    <property type="match status" value="1"/>
</dbReference>
<dbReference type="InterPro" id="IPR029068">
    <property type="entry name" value="Glyas_Bleomycin-R_OHBP_Dase"/>
</dbReference>
<evidence type="ECO:0000313" key="3">
    <source>
        <dbReference type="EMBL" id="KGM47861.1"/>
    </source>
</evidence>
<organism evidence="3 4">
    <name type="scientific">Pseudooceanicola atlanticus</name>
    <dbReference type="NCBI Taxonomy" id="1461694"/>
    <lineage>
        <taxon>Bacteria</taxon>
        <taxon>Pseudomonadati</taxon>
        <taxon>Pseudomonadota</taxon>
        <taxon>Alphaproteobacteria</taxon>
        <taxon>Rhodobacterales</taxon>
        <taxon>Paracoccaceae</taxon>
        <taxon>Pseudooceanicola</taxon>
    </lineage>
</organism>
<dbReference type="InterPro" id="IPR004360">
    <property type="entry name" value="Glyas_Fos-R_dOase_dom"/>
</dbReference>
<dbReference type="AlphaFoldDB" id="A0A0A0EAB6"/>
<dbReference type="Pfam" id="PF00903">
    <property type="entry name" value="Glyoxalase"/>
    <property type="match status" value="1"/>
</dbReference>
<dbReference type="InterPro" id="IPR050383">
    <property type="entry name" value="GlyoxalaseI/FosfomycinResist"/>
</dbReference>
<dbReference type="STRING" id="1461694.ATO9_16270"/>
<protein>
    <recommendedName>
        <fullName evidence="2">VOC domain-containing protein</fullName>
    </recommendedName>
</protein>
<feature type="domain" description="VOC" evidence="2">
    <location>
        <begin position="7"/>
        <end position="123"/>
    </location>
</feature>
<dbReference type="SUPFAM" id="SSF54593">
    <property type="entry name" value="Glyoxalase/Bleomycin resistance protein/Dihydroxybiphenyl dioxygenase"/>
    <property type="match status" value="1"/>
</dbReference>
<dbReference type="RefSeq" id="WP_043751420.1">
    <property type="nucleotide sequence ID" value="NZ_AQQX01000007.1"/>
</dbReference>
<feature type="region of interest" description="Disordered" evidence="1">
    <location>
        <begin position="99"/>
        <end position="125"/>
    </location>
</feature>
<dbReference type="PANTHER" id="PTHR21366:SF14">
    <property type="entry name" value="GLYOXALASE DOMAIN-CONTAINING PROTEIN 5"/>
    <property type="match status" value="1"/>
</dbReference>
<dbReference type="Gene3D" id="3.10.180.10">
    <property type="entry name" value="2,3-Dihydroxybiphenyl 1,2-Dioxygenase, domain 1"/>
    <property type="match status" value="1"/>
</dbReference>
<name>A0A0A0EAB6_9RHOB</name>
<proteinExistence type="predicted"/>
<sequence length="125" mass="13425">MAIQIRTIDHVVLYARDQEALVSFYRDVLGCDVVRRNEAVGLVHLRAGTAMLDILASPDGADGRNMDHVAFRVEAFDEAAIAAHLDTFGITPTPAKTRFGAEGSGPSLTFNDPEGNTIELKGPST</sequence>
<evidence type="ECO:0000256" key="1">
    <source>
        <dbReference type="SAM" id="MobiDB-lite"/>
    </source>
</evidence>
<dbReference type="eggNOG" id="COG0346">
    <property type="taxonomic scope" value="Bacteria"/>
</dbReference>